<dbReference type="OrthoDB" id="9806601at2"/>
<evidence type="ECO:0000256" key="1">
    <source>
        <dbReference type="ARBA" id="ARBA00023002"/>
    </source>
</evidence>
<dbReference type="Gene3D" id="3.30.9.10">
    <property type="entry name" value="D-Amino Acid Oxidase, subunit A, domain 2"/>
    <property type="match status" value="1"/>
</dbReference>
<evidence type="ECO:0000313" key="4">
    <source>
        <dbReference type="Proteomes" id="UP000248616"/>
    </source>
</evidence>
<dbReference type="RefSeq" id="WP_111546052.1">
    <property type="nucleotide sequence ID" value="NZ_MZXV01000044.1"/>
</dbReference>
<gene>
    <name evidence="3" type="ORF">B5V02_20750</name>
</gene>
<accession>A0A2W7CSG3</accession>
<dbReference type="Gene3D" id="3.50.50.60">
    <property type="entry name" value="FAD/NAD(P)-binding domain"/>
    <property type="match status" value="1"/>
</dbReference>
<dbReference type="InterPro" id="IPR006076">
    <property type="entry name" value="FAD-dep_OxRdtase"/>
</dbReference>
<reference evidence="4" key="1">
    <citation type="submission" date="2017-03" db="EMBL/GenBank/DDBJ databases">
        <authorList>
            <person name="Safronova V.I."/>
            <person name="Sazanova A.L."/>
            <person name="Chirak E.R."/>
        </authorList>
    </citation>
    <scope>NUCLEOTIDE SEQUENCE [LARGE SCALE GENOMIC DNA]</scope>
    <source>
        <strain evidence="4">Ach-343</strain>
    </source>
</reference>
<proteinExistence type="predicted"/>
<evidence type="ECO:0000313" key="3">
    <source>
        <dbReference type="EMBL" id="PZV36659.1"/>
    </source>
</evidence>
<keyword evidence="4" id="KW-1185">Reference proteome</keyword>
<dbReference type="GO" id="GO:0016491">
    <property type="term" value="F:oxidoreductase activity"/>
    <property type="evidence" value="ECO:0007669"/>
    <property type="project" value="UniProtKB-KW"/>
</dbReference>
<sequence>MTTLRLRQPAVALPSDRSFWLQDIGAGAVTEPLQGNERADAVIVGGGYTGLWTALRIRELAPETRVIVLEADLCGSGASGRNGGQVHSWFAELDQISRVVGLEEARQLCADTVASIAELKALQQNGTIDMDLRLDGWLWTASSIAQEGAWEHAVAMTAAVGENRFKPLTADDIERRTGSSASYVGVVETNAGTVHPAKLAIGLRNLALARGVIIHERSPVLDIEPGRTCKVCTAQGIVQAEKVVLAANAWLSALPELRRHLYVVDSQVIATAAVPDLLDSIGWRDGASICDSQNQVLYYQRTTTGRVVFGRGSGNVAFSGNFGANFNRSPEHGRDNVRELHRVYPALRGVPVEYDWAGPIDCVPEHVPVFDHLRGHPNIFYGMGFNGTGIAQTPIAGRILASLVLERKDRWSASGLVGIARRMSLPPEPFRYLGAKLVRSAVRGKNEAEIRNRKADRITNLLAGLKPGRRKK</sequence>
<name>A0A2W7CSG3_9HYPH</name>
<dbReference type="Proteomes" id="UP000248616">
    <property type="component" value="Unassembled WGS sequence"/>
</dbReference>
<dbReference type="PANTHER" id="PTHR13847:SF285">
    <property type="entry name" value="FAD DEPENDENT OXIDOREDUCTASE DOMAIN-CONTAINING PROTEIN"/>
    <property type="match status" value="1"/>
</dbReference>
<protein>
    <submittedName>
        <fullName evidence="3">Amino acid oxidase</fullName>
    </submittedName>
</protein>
<dbReference type="InterPro" id="IPR036188">
    <property type="entry name" value="FAD/NAD-bd_sf"/>
</dbReference>
<feature type="domain" description="FAD dependent oxidoreductase" evidence="2">
    <location>
        <begin position="40"/>
        <end position="403"/>
    </location>
</feature>
<dbReference type="EMBL" id="MZXV01000044">
    <property type="protein sequence ID" value="PZV36659.1"/>
    <property type="molecule type" value="Genomic_DNA"/>
</dbReference>
<dbReference type="SUPFAM" id="SSF51905">
    <property type="entry name" value="FAD/NAD(P)-binding domain"/>
    <property type="match status" value="1"/>
</dbReference>
<organism evidence="3 4">
    <name type="scientific">Mesorhizobium kowhaii</name>
    <dbReference type="NCBI Taxonomy" id="1300272"/>
    <lineage>
        <taxon>Bacteria</taxon>
        <taxon>Pseudomonadati</taxon>
        <taxon>Pseudomonadota</taxon>
        <taxon>Alphaproteobacteria</taxon>
        <taxon>Hyphomicrobiales</taxon>
        <taxon>Phyllobacteriaceae</taxon>
        <taxon>Mesorhizobium</taxon>
    </lineage>
</organism>
<comment type="caution">
    <text evidence="3">The sequence shown here is derived from an EMBL/GenBank/DDBJ whole genome shotgun (WGS) entry which is preliminary data.</text>
</comment>
<dbReference type="AlphaFoldDB" id="A0A2W7CSG3"/>
<dbReference type="PANTHER" id="PTHR13847">
    <property type="entry name" value="SARCOSINE DEHYDROGENASE-RELATED"/>
    <property type="match status" value="1"/>
</dbReference>
<dbReference type="GO" id="GO:0005737">
    <property type="term" value="C:cytoplasm"/>
    <property type="evidence" value="ECO:0007669"/>
    <property type="project" value="TreeGrafter"/>
</dbReference>
<evidence type="ECO:0000259" key="2">
    <source>
        <dbReference type="Pfam" id="PF01266"/>
    </source>
</evidence>
<keyword evidence="1" id="KW-0560">Oxidoreductase</keyword>
<dbReference type="Pfam" id="PF01266">
    <property type="entry name" value="DAO"/>
    <property type="match status" value="1"/>
</dbReference>